<accession>A0A5K7YHH6</accession>
<proteinExistence type="inferred from homology"/>
<dbReference type="OrthoDB" id="5365311at2"/>
<dbReference type="InterPro" id="IPR014748">
    <property type="entry name" value="Enoyl-CoA_hydra_C"/>
</dbReference>
<dbReference type="Pfam" id="PF00378">
    <property type="entry name" value="ECH_1"/>
    <property type="match status" value="1"/>
</dbReference>
<dbReference type="AlphaFoldDB" id="A0A5K7YHH6"/>
<dbReference type="GO" id="GO:0006635">
    <property type="term" value="P:fatty acid beta-oxidation"/>
    <property type="evidence" value="ECO:0007669"/>
    <property type="project" value="TreeGrafter"/>
</dbReference>
<evidence type="ECO:0000256" key="2">
    <source>
        <dbReference type="ARBA" id="ARBA00023239"/>
    </source>
</evidence>
<keyword evidence="5" id="KW-1185">Reference proteome</keyword>
<dbReference type="CDD" id="cd06558">
    <property type="entry name" value="crotonase-like"/>
    <property type="match status" value="1"/>
</dbReference>
<dbReference type="PANTHER" id="PTHR11941:SF54">
    <property type="entry name" value="ENOYL-COA HYDRATASE, MITOCHONDRIAL"/>
    <property type="match status" value="1"/>
</dbReference>
<dbReference type="InterPro" id="IPR018376">
    <property type="entry name" value="Enoyl-CoA_hyd/isom_CS"/>
</dbReference>
<keyword evidence="2" id="KW-0456">Lyase</keyword>
<dbReference type="Proteomes" id="UP000427906">
    <property type="component" value="Chromosome"/>
</dbReference>
<dbReference type="KEGG" id="dalk:DSCA_19430"/>
<evidence type="ECO:0008006" key="6">
    <source>
        <dbReference type="Google" id="ProtNLM"/>
    </source>
</evidence>
<organism evidence="4 5">
    <name type="scientific">Desulfosarcina alkanivorans</name>
    <dbReference type="NCBI Taxonomy" id="571177"/>
    <lineage>
        <taxon>Bacteria</taxon>
        <taxon>Pseudomonadati</taxon>
        <taxon>Thermodesulfobacteriota</taxon>
        <taxon>Desulfobacteria</taxon>
        <taxon>Desulfobacterales</taxon>
        <taxon>Desulfosarcinaceae</taxon>
        <taxon>Desulfosarcina</taxon>
    </lineage>
</organism>
<evidence type="ECO:0000256" key="1">
    <source>
        <dbReference type="ARBA" id="ARBA00005254"/>
    </source>
</evidence>
<dbReference type="SUPFAM" id="SSF52096">
    <property type="entry name" value="ClpP/crotonase"/>
    <property type="match status" value="1"/>
</dbReference>
<reference evidence="4 5" key="1">
    <citation type="submission" date="2019-11" db="EMBL/GenBank/DDBJ databases">
        <title>Comparative genomics of hydrocarbon-degrading Desulfosarcina strains.</title>
        <authorList>
            <person name="Watanabe M."/>
            <person name="Kojima H."/>
            <person name="Fukui M."/>
        </authorList>
    </citation>
    <scope>NUCLEOTIDE SEQUENCE [LARGE SCALE GENOMIC DNA]</scope>
    <source>
        <strain evidence="4 5">PL12</strain>
    </source>
</reference>
<dbReference type="Gene3D" id="1.10.12.10">
    <property type="entry name" value="Lyase 2-enoyl-coa Hydratase, Chain A, domain 2"/>
    <property type="match status" value="1"/>
</dbReference>
<comment type="similarity">
    <text evidence="1 3">Belongs to the enoyl-CoA hydratase/isomerase family.</text>
</comment>
<evidence type="ECO:0000313" key="4">
    <source>
        <dbReference type="EMBL" id="BBO68013.1"/>
    </source>
</evidence>
<evidence type="ECO:0000256" key="3">
    <source>
        <dbReference type="RuleBase" id="RU003707"/>
    </source>
</evidence>
<dbReference type="Gene3D" id="3.90.226.10">
    <property type="entry name" value="2-enoyl-CoA Hydratase, Chain A, domain 1"/>
    <property type="match status" value="1"/>
</dbReference>
<sequence length="265" mass="29299">MGNDVLVKEIKGHVGKLILNRPDKKNALSHDLLIEIHIVLEEWSQDENIRTVIITGTGNQSFSSGYDVSSIPSKLTPEMAELAKNHNPLEMALASVREYPYPTIGMLNGYAFGAGLNLALCCDIRIAADDVRVGMPPAKLGLIYHPEGLRQFTEVIGFSRTRELFFTADTYDANQAKEMGLIDYVVPRSKLPIFSYEMAERISRNSPLSLKGTKQILNTLANGLSLSPDDLTAAEKLIAKGFLSDDLKEGQLAFMEKRKPVFTGR</sequence>
<evidence type="ECO:0000313" key="5">
    <source>
        <dbReference type="Proteomes" id="UP000427906"/>
    </source>
</evidence>
<dbReference type="GO" id="GO:0016829">
    <property type="term" value="F:lyase activity"/>
    <property type="evidence" value="ECO:0007669"/>
    <property type="project" value="UniProtKB-KW"/>
</dbReference>
<dbReference type="PROSITE" id="PS00166">
    <property type="entry name" value="ENOYL_COA_HYDRATASE"/>
    <property type="match status" value="1"/>
</dbReference>
<dbReference type="InterPro" id="IPR001753">
    <property type="entry name" value="Enoyl-CoA_hydra/iso"/>
</dbReference>
<gene>
    <name evidence="4" type="ORF">DSCA_19430</name>
</gene>
<dbReference type="PANTHER" id="PTHR11941">
    <property type="entry name" value="ENOYL-COA HYDRATASE-RELATED"/>
    <property type="match status" value="1"/>
</dbReference>
<dbReference type="RefSeq" id="WP_155316215.1">
    <property type="nucleotide sequence ID" value="NZ_AP021874.1"/>
</dbReference>
<dbReference type="InterPro" id="IPR029045">
    <property type="entry name" value="ClpP/crotonase-like_dom_sf"/>
</dbReference>
<dbReference type="EMBL" id="AP021874">
    <property type="protein sequence ID" value="BBO68013.1"/>
    <property type="molecule type" value="Genomic_DNA"/>
</dbReference>
<name>A0A5K7YHH6_9BACT</name>
<protein>
    <recommendedName>
        <fullName evidence="6">Enoyl-CoA hydratase</fullName>
    </recommendedName>
</protein>